<evidence type="ECO:0000256" key="2">
    <source>
        <dbReference type="ARBA" id="ARBA00022692"/>
    </source>
</evidence>
<dbReference type="InterPro" id="IPR013083">
    <property type="entry name" value="Znf_RING/FYVE/PHD"/>
</dbReference>
<evidence type="ECO:0000256" key="9">
    <source>
        <dbReference type="SAM" id="Phobius"/>
    </source>
</evidence>
<feature type="domain" description="RING-CH-type" evidence="10">
    <location>
        <begin position="74"/>
        <end position="148"/>
    </location>
</feature>
<feature type="transmembrane region" description="Helical" evidence="9">
    <location>
        <begin position="361"/>
        <end position="384"/>
    </location>
</feature>
<feature type="region of interest" description="Disordered" evidence="8">
    <location>
        <begin position="1"/>
        <end position="75"/>
    </location>
</feature>
<feature type="transmembrane region" description="Helical" evidence="9">
    <location>
        <begin position="172"/>
        <end position="195"/>
    </location>
</feature>
<keyword evidence="12" id="KW-1185">Reference proteome</keyword>
<keyword evidence="2 9" id="KW-0812">Transmembrane</keyword>
<feature type="compositionally biased region" description="Polar residues" evidence="8">
    <location>
        <begin position="1"/>
        <end position="14"/>
    </location>
</feature>
<comment type="subcellular location">
    <subcellularLocation>
        <location evidence="1">Membrane</location>
        <topology evidence="1">Multi-pass membrane protein</topology>
    </subcellularLocation>
</comment>
<keyword evidence="3" id="KW-0479">Metal-binding</keyword>
<dbReference type="Gene3D" id="3.30.40.10">
    <property type="entry name" value="Zinc/RING finger domain, C3HC4 (zinc finger)"/>
    <property type="match status" value="1"/>
</dbReference>
<dbReference type="GO" id="GO:0016020">
    <property type="term" value="C:membrane"/>
    <property type="evidence" value="ECO:0007669"/>
    <property type="project" value="UniProtKB-SubCell"/>
</dbReference>
<feature type="transmembrane region" description="Helical" evidence="9">
    <location>
        <begin position="396"/>
        <end position="415"/>
    </location>
</feature>
<proteinExistence type="predicted"/>
<evidence type="ECO:0000256" key="3">
    <source>
        <dbReference type="ARBA" id="ARBA00022723"/>
    </source>
</evidence>
<evidence type="ECO:0000256" key="7">
    <source>
        <dbReference type="ARBA" id="ARBA00023136"/>
    </source>
</evidence>
<evidence type="ECO:0000256" key="1">
    <source>
        <dbReference type="ARBA" id="ARBA00004141"/>
    </source>
</evidence>
<reference evidence="11 12" key="1">
    <citation type="journal article" date="2018" name="Nat. Ecol. Evol.">
        <title>Pezizomycetes genomes reveal the molecular basis of ectomycorrhizal truffle lifestyle.</title>
        <authorList>
            <person name="Murat C."/>
            <person name="Payen T."/>
            <person name="Noel B."/>
            <person name="Kuo A."/>
            <person name="Morin E."/>
            <person name="Chen J."/>
            <person name="Kohler A."/>
            <person name="Krizsan K."/>
            <person name="Balestrini R."/>
            <person name="Da Silva C."/>
            <person name="Montanini B."/>
            <person name="Hainaut M."/>
            <person name="Levati E."/>
            <person name="Barry K.W."/>
            <person name="Belfiori B."/>
            <person name="Cichocki N."/>
            <person name="Clum A."/>
            <person name="Dockter R.B."/>
            <person name="Fauchery L."/>
            <person name="Guy J."/>
            <person name="Iotti M."/>
            <person name="Le Tacon F."/>
            <person name="Lindquist E.A."/>
            <person name="Lipzen A."/>
            <person name="Malagnac F."/>
            <person name="Mello A."/>
            <person name="Molinier V."/>
            <person name="Miyauchi S."/>
            <person name="Poulain J."/>
            <person name="Riccioni C."/>
            <person name="Rubini A."/>
            <person name="Sitrit Y."/>
            <person name="Splivallo R."/>
            <person name="Traeger S."/>
            <person name="Wang M."/>
            <person name="Zifcakova L."/>
            <person name="Wipf D."/>
            <person name="Zambonelli A."/>
            <person name="Paolocci F."/>
            <person name="Nowrousian M."/>
            <person name="Ottonello S."/>
            <person name="Baldrian P."/>
            <person name="Spatafora J.W."/>
            <person name="Henrissat B."/>
            <person name="Nagy L.G."/>
            <person name="Aury J.M."/>
            <person name="Wincker P."/>
            <person name="Grigoriev I.V."/>
            <person name="Bonfante P."/>
            <person name="Martin F.M."/>
        </authorList>
    </citation>
    <scope>NUCLEOTIDE SEQUENCE [LARGE SCALE GENOMIC DNA]</scope>
    <source>
        <strain evidence="11 12">RN42</strain>
    </source>
</reference>
<dbReference type="SMART" id="SM00744">
    <property type="entry name" value="RINGv"/>
    <property type="match status" value="1"/>
</dbReference>
<keyword evidence="7 9" id="KW-0472">Membrane</keyword>
<evidence type="ECO:0000256" key="8">
    <source>
        <dbReference type="SAM" id="MobiDB-lite"/>
    </source>
</evidence>
<evidence type="ECO:0000256" key="5">
    <source>
        <dbReference type="ARBA" id="ARBA00022833"/>
    </source>
</evidence>
<protein>
    <recommendedName>
        <fullName evidence="10">RING-CH-type domain-containing protein</fullName>
    </recommendedName>
</protein>
<dbReference type="GO" id="GO:0008270">
    <property type="term" value="F:zinc ion binding"/>
    <property type="evidence" value="ECO:0007669"/>
    <property type="project" value="UniProtKB-KW"/>
</dbReference>
<dbReference type="PROSITE" id="PS51292">
    <property type="entry name" value="ZF_RING_CH"/>
    <property type="match status" value="1"/>
</dbReference>
<keyword evidence="4" id="KW-0863">Zinc-finger</keyword>
<organism evidence="11 12">
    <name type="scientific">Ascobolus immersus RN42</name>
    <dbReference type="NCBI Taxonomy" id="1160509"/>
    <lineage>
        <taxon>Eukaryota</taxon>
        <taxon>Fungi</taxon>
        <taxon>Dikarya</taxon>
        <taxon>Ascomycota</taxon>
        <taxon>Pezizomycotina</taxon>
        <taxon>Pezizomycetes</taxon>
        <taxon>Pezizales</taxon>
        <taxon>Ascobolaceae</taxon>
        <taxon>Ascobolus</taxon>
    </lineage>
</organism>
<dbReference type="OrthoDB" id="5817083at2759"/>
<evidence type="ECO:0000256" key="6">
    <source>
        <dbReference type="ARBA" id="ARBA00022989"/>
    </source>
</evidence>
<keyword evidence="5" id="KW-0862">Zinc</keyword>
<evidence type="ECO:0000256" key="4">
    <source>
        <dbReference type="ARBA" id="ARBA00022771"/>
    </source>
</evidence>
<feature type="compositionally biased region" description="Low complexity" evidence="8">
    <location>
        <begin position="57"/>
        <end position="70"/>
    </location>
</feature>
<dbReference type="AlphaFoldDB" id="A0A3N4HRF5"/>
<keyword evidence="6 9" id="KW-1133">Transmembrane helix</keyword>
<dbReference type="EMBL" id="ML119744">
    <property type="protein sequence ID" value="RPA76423.1"/>
    <property type="molecule type" value="Genomic_DNA"/>
</dbReference>
<evidence type="ECO:0000313" key="11">
    <source>
        <dbReference type="EMBL" id="RPA76423.1"/>
    </source>
</evidence>
<feature type="compositionally biased region" description="Low complexity" evidence="8">
    <location>
        <begin position="15"/>
        <end position="48"/>
    </location>
</feature>
<name>A0A3N4HRF5_ASCIM</name>
<dbReference type="SUPFAM" id="SSF57850">
    <property type="entry name" value="RING/U-box"/>
    <property type="match status" value="1"/>
</dbReference>
<accession>A0A3N4HRF5</accession>
<gene>
    <name evidence="11" type="ORF">BJ508DRAFT_213634</name>
</gene>
<sequence>MSQLPLSSQHIATNSSSQQQQQSSPPSSVRGATARQSPRASASSQTRPGVTVRVAPSSSSQSIHSTSAERSIQEPEEEERRCWICHGTSTEELEDPTINTHGEWKSPCKCALVAHEGCLLEWIADLQTSQHKTGKVTCPQCKTEIKMKQKDSVVLDIVNGAIKAADASIPVFILWLGSMVWIGCTVYGVNSVYLICGSEFANNLFLGQNATEFTDLNWSWRLAMGLPSIPIVLIGSRTRYMDAILPVIPFVFFVNSDPLHLTFPPSPALTLAVLPYIRGAYNSLWDRFLAPYEKEWLKVGLPAGSTSAQEAPAIQHRVEHNLDNVDIPDALQAEVEVERQWHGNVRVDNILINGTSLSRTIVGALLFPGVTAVMGSILGRIPFIRNRLPSAFHRNILGGCLFVLLKDLLRFYFTYKRAKQFRTRQVINYEKRKRASRSGRSSSSRAESEA</sequence>
<dbReference type="InterPro" id="IPR011016">
    <property type="entry name" value="Znf_RING-CH"/>
</dbReference>
<evidence type="ECO:0000313" key="12">
    <source>
        <dbReference type="Proteomes" id="UP000275078"/>
    </source>
</evidence>
<dbReference type="PANTHER" id="PTHR46283">
    <property type="entry name" value="E3 UBIQUITIN-PROTEIN LIGASE MARCH5"/>
    <property type="match status" value="1"/>
</dbReference>
<dbReference type="STRING" id="1160509.A0A3N4HRF5"/>
<dbReference type="Proteomes" id="UP000275078">
    <property type="component" value="Unassembled WGS sequence"/>
</dbReference>
<evidence type="ECO:0000259" key="10">
    <source>
        <dbReference type="PROSITE" id="PS51292"/>
    </source>
</evidence>